<dbReference type="RefSeq" id="YP_009030280.1">
    <property type="nucleotide sequence ID" value="NC_024121.1"/>
</dbReference>
<gene>
    <name evidence="2" type="ORF">PS2_233</name>
</gene>
<sequence>MYITINVQGSEIRTLESQLSQVTKDFKDFKTSTENDIKGLRQIDEQRRSEREQQKKSDAKMRNDSKRANVVAKKPGLVEKQINNSFNKMADDFTELTK</sequence>
<keyword evidence="3" id="KW-1185">Reference proteome</keyword>
<dbReference type="OrthoDB" id="18018at10239"/>
<feature type="region of interest" description="Disordered" evidence="1">
    <location>
        <begin position="37"/>
        <end position="67"/>
    </location>
</feature>
<dbReference type="Proteomes" id="UP000024445">
    <property type="component" value="Segment"/>
</dbReference>
<evidence type="ECO:0000313" key="3">
    <source>
        <dbReference type="Proteomes" id="UP000024445"/>
    </source>
</evidence>
<evidence type="ECO:0000313" key="2">
    <source>
        <dbReference type="EMBL" id="AHY25472.1"/>
    </source>
</evidence>
<accession>A0A023W6U4</accession>
<organism evidence="2 3">
    <name type="scientific">Serratia phage PS2</name>
    <dbReference type="NCBI Taxonomy" id="1481112"/>
    <lineage>
        <taxon>Viruses</taxon>
        <taxon>Duplodnaviria</taxon>
        <taxon>Heunggongvirae</taxon>
        <taxon>Uroviricota</taxon>
        <taxon>Caudoviricetes</taxon>
        <taxon>Muldoonvirus</taxon>
        <taxon>Muldoonvirus PS2</taxon>
    </lineage>
</organism>
<dbReference type="EMBL" id="KJ025957">
    <property type="protein sequence ID" value="AHY25472.1"/>
    <property type="molecule type" value="Genomic_DNA"/>
</dbReference>
<reference evidence="2 3" key="1">
    <citation type="submission" date="2014-01" db="EMBL/GenBank/DDBJ databases">
        <authorList>
            <person name="Zhang G."/>
            <person name="Jin J."/>
            <person name="Li Z.J."/>
            <person name="Wang S.W."/>
            <person name="Chen S.J."/>
            <person name="Wang S.M."/>
            <person name="Wang X.T."/>
            <person name="Li Y.H."/>
            <person name="Wang J."/>
            <person name="Yang C.K."/>
            <person name="Wang L."/>
        </authorList>
    </citation>
    <scope>NUCLEOTIDE SEQUENCE [LARGE SCALE GENOMIC DNA]</scope>
</reference>
<dbReference type="KEGG" id="vg:19485108"/>
<name>A0A023W6U4_9CAUD</name>
<dbReference type="GeneID" id="19485108"/>
<evidence type="ECO:0000256" key="1">
    <source>
        <dbReference type="SAM" id="MobiDB-lite"/>
    </source>
</evidence>
<proteinExistence type="predicted"/>
<protein>
    <submittedName>
        <fullName evidence="2">Putative membrane protein</fullName>
    </submittedName>
</protein>